<dbReference type="GeneTree" id="ENSGT00940000155717"/>
<keyword evidence="5" id="KW-0789">Thiol protease inhibitor</keyword>
<name>A0A3Q3A9Q0_KRYMA</name>
<evidence type="ECO:0000256" key="8">
    <source>
        <dbReference type="ARBA" id="ARBA00041437"/>
    </source>
</evidence>
<dbReference type="CDD" id="cd00042">
    <property type="entry name" value="CY"/>
    <property type="match status" value="1"/>
</dbReference>
<dbReference type="PANTHER" id="PTHR11414:SF21">
    <property type="entry name" value="CYSTATIN 14A, TANDEM DUPLICATE 1-RELATED"/>
    <property type="match status" value="1"/>
</dbReference>
<dbReference type="GO" id="GO:0005829">
    <property type="term" value="C:cytosol"/>
    <property type="evidence" value="ECO:0007669"/>
    <property type="project" value="TreeGrafter"/>
</dbReference>
<dbReference type="SUPFAM" id="SSF54403">
    <property type="entry name" value="Cystatin/monellin"/>
    <property type="match status" value="1"/>
</dbReference>
<dbReference type="GeneID" id="108230500"/>
<dbReference type="OrthoDB" id="6115262at2759"/>
<evidence type="ECO:0000313" key="11">
    <source>
        <dbReference type="Proteomes" id="UP000264800"/>
    </source>
</evidence>
<keyword evidence="11" id="KW-1185">Reference proteome</keyword>
<dbReference type="GO" id="GO:0071220">
    <property type="term" value="P:cellular response to bacterial lipoprotein"/>
    <property type="evidence" value="ECO:0007669"/>
    <property type="project" value="UniProtKB-ARBA"/>
</dbReference>
<evidence type="ECO:0000256" key="6">
    <source>
        <dbReference type="ARBA" id="ARBA00022859"/>
    </source>
</evidence>
<dbReference type="GO" id="GO:0002376">
    <property type="term" value="P:immune system process"/>
    <property type="evidence" value="ECO:0007669"/>
    <property type="project" value="UniProtKB-KW"/>
</dbReference>
<proteinExistence type="inferred from homology"/>
<keyword evidence="4" id="KW-0646">Protease inhibitor</keyword>
<dbReference type="AlphaFoldDB" id="A0A3Q3A9Q0"/>
<dbReference type="RefSeq" id="XP_017262281.1">
    <property type="nucleotide sequence ID" value="XM_017406792.1"/>
</dbReference>
<evidence type="ECO:0000256" key="7">
    <source>
        <dbReference type="ARBA" id="ARBA00040677"/>
    </source>
</evidence>
<reference evidence="10" key="1">
    <citation type="submission" date="2025-08" db="UniProtKB">
        <authorList>
            <consortium name="Ensembl"/>
        </authorList>
    </citation>
    <scope>IDENTIFICATION</scope>
</reference>
<evidence type="ECO:0000313" key="10">
    <source>
        <dbReference type="Ensembl" id="ENSKMAP00000013228.1"/>
    </source>
</evidence>
<dbReference type="InterPro" id="IPR000010">
    <property type="entry name" value="Cystatin_dom"/>
</dbReference>
<sequence>MDVQLGGCSDVAPATDDIQKICDTVKSQVEGKTNRTYEEFKAVTFRKQTVYGYHYFIKVHVGGSDYLHLFVYESPDRTFQLKGAVQRKDEDPLLSNSE</sequence>
<dbReference type="FunFam" id="3.10.450.10:FF:000001">
    <property type="entry name" value="Cystatin-A"/>
    <property type="match status" value="1"/>
</dbReference>
<evidence type="ECO:0000256" key="3">
    <source>
        <dbReference type="ARBA" id="ARBA00022490"/>
    </source>
</evidence>
<dbReference type="InterPro" id="IPR046350">
    <property type="entry name" value="Cystatin_sf"/>
</dbReference>
<dbReference type="Pfam" id="PF00031">
    <property type="entry name" value="Cystatin"/>
    <property type="match status" value="1"/>
</dbReference>
<dbReference type="Gene3D" id="3.10.450.10">
    <property type="match status" value="1"/>
</dbReference>
<keyword evidence="3" id="KW-0963">Cytoplasm</keyword>
<reference evidence="10" key="2">
    <citation type="submission" date="2025-09" db="UniProtKB">
        <authorList>
            <consortium name="Ensembl"/>
        </authorList>
    </citation>
    <scope>IDENTIFICATION</scope>
</reference>
<evidence type="ECO:0000256" key="1">
    <source>
        <dbReference type="ARBA" id="ARBA00004496"/>
    </source>
</evidence>
<evidence type="ECO:0000256" key="2">
    <source>
        <dbReference type="ARBA" id="ARBA00009403"/>
    </source>
</evidence>
<comment type="subcellular location">
    <subcellularLocation>
        <location evidence="1">Cytoplasm</location>
    </subcellularLocation>
</comment>
<keyword evidence="6" id="KW-0391">Immunity</keyword>
<dbReference type="PRINTS" id="PR00295">
    <property type="entry name" value="STEFINA"/>
</dbReference>
<dbReference type="KEGG" id="kmr:108230500"/>
<dbReference type="SMART" id="SM00043">
    <property type="entry name" value="CY"/>
    <property type="match status" value="1"/>
</dbReference>
<dbReference type="GO" id="GO:0004869">
    <property type="term" value="F:cysteine-type endopeptidase inhibitor activity"/>
    <property type="evidence" value="ECO:0007669"/>
    <property type="project" value="UniProtKB-KW"/>
</dbReference>
<dbReference type="Ensembl" id="ENSKMAT00000013431.1">
    <property type="protein sequence ID" value="ENSKMAP00000013228.1"/>
    <property type="gene ID" value="ENSKMAG00000009946.1"/>
</dbReference>
<dbReference type="OMA" id="EEPICHF"/>
<dbReference type="InterPro" id="IPR001713">
    <property type="entry name" value="Prot_inh_stefin"/>
</dbReference>
<evidence type="ECO:0000259" key="9">
    <source>
        <dbReference type="SMART" id="SM00043"/>
    </source>
</evidence>
<accession>A0A3Q3A9Q0</accession>
<dbReference type="Proteomes" id="UP000264800">
    <property type="component" value="Unplaced"/>
</dbReference>
<evidence type="ECO:0000256" key="5">
    <source>
        <dbReference type="ARBA" id="ARBA00022704"/>
    </source>
</evidence>
<protein>
    <recommendedName>
        <fullName evidence="7">Cystatin-B</fullName>
    </recommendedName>
    <alternativeName>
        <fullName evidence="8">Stefin-B</fullName>
    </alternativeName>
</protein>
<organism evidence="10 11">
    <name type="scientific">Kryptolebias marmoratus</name>
    <name type="common">Mangrove killifish</name>
    <name type="synonym">Rivulus marmoratus</name>
    <dbReference type="NCBI Taxonomy" id="37003"/>
    <lineage>
        <taxon>Eukaryota</taxon>
        <taxon>Metazoa</taxon>
        <taxon>Chordata</taxon>
        <taxon>Craniata</taxon>
        <taxon>Vertebrata</taxon>
        <taxon>Euteleostomi</taxon>
        <taxon>Actinopterygii</taxon>
        <taxon>Neopterygii</taxon>
        <taxon>Teleostei</taxon>
        <taxon>Neoteleostei</taxon>
        <taxon>Acanthomorphata</taxon>
        <taxon>Ovalentaria</taxon>
        <taxon>Atherinomorphae</taxon>
        <taxon>Cyprinodontiformes</taxon>
        <taxon>Rivulidae</taxon>
        <taxon>Kryptolebias</taxon>
    </lineage>
</organism>
<dbReference type="STRING" id="37003.ENSKMAP00000013228"/>
<evidence type="ECO:0000256" key="4">
    <source>
        <dbReference type="ARBA" id="ARBA00022690"/>
    </source>
</evidence>
<feature type="domain" description="Cystatin" evidence="9">
    <location>
        <begin position="3"/>
        <end position="89"/>
    </location>
</feature>
<comment type="similarity">
    <text evidence="2">Belongs to the cystatin family.</text>
</comment>
<dbReference type="PANTHER" id="PTHR11414">
    <property type="entry name" value="CYSTATIN FAMILY MEMBER"/>
    <property type="match status" value="1"/>
</dbReference>